<protein>
    <recommendedName>
        <fullName evidence="4">CBM1 domain-containing protein</fullName>
    </recommendedName>
</protein>
<feature type="chain" id="PRO_5034078715" description="CBM1 domain-containing protein" evidence="3">
    <location>
        <begin position="21"/>
        <end position="156"/>
    </location>
</feature>
<dbReference type="AlphaFoldDB" id="A0A8H7TI33"/>
<evidence type="ECO:0000256" key="1">
    <source>
        <dbReference type="ARBA" id="ARBA00022729"/>
    </source>
</evidence>
<evidence type="ECO:0000313" key="5">
    <source>
        <dbReference type="EMBL" id="KAG4419851.1"/>
    </source>
</evidence>
<dbReference type="SMART" id="SM00236">
    <property type="entry name" value="fCBD"/>
    <property type="match status" value="1"/>
</dbReference>
<organism evidence="5 6">
    <name type="scientific">Cadophora malorum</name>
    <dbReference type="NCBI Taxonomy" id="108018"/>
    <lineage>
        <taxon>Eukaryota</taxon>
        <taxon>Fungi</taxon>
        <taxon>Dikarya</taxon>
        <taxon>Ascomycota</taxon>
        <taxon>Pezizomycotina</taxon>
        <taxon>Leotiomycetes</taxon>
        <taxon>Helotiales</taxon>
        <taxon>Ploettnerulaceae</taxon>
        <taxon>Cadophora</taxon>
    </lineage>
</organism>
<evidence type="ECO:0000256" key="2">
    <source>
        <dbReference type="SAM" id="MobiDB-lite"/>
    </source>
</evidence>
<dbReference type="InterPro" id="IPR000254">
    <property type="entry name" value="CBD"/>
</dbReference>
<reference evidence="5" key="1">
    <citation type="submission" date="2021-02" db="EMBL/GenBank/DDBJ databases">
        <title>Genome sequence Cadophora malorum strain M34.</title>
        <authorList>
            <person name="Stefanovic E."/>
            <person name="Vu D."/>
            <person name="Scully C."/>
            <person name="Dijksterhuis J."/>
            <person name="Roader J."/>
            <person name="Houbraken J."/>
        </authorList>
    </citation>
    <scope>NUCLEOTIDE SEQUENCE</scope>
    <source>
        <strain evidence="5">M34</strain>
    </source>
</reference>
<evidence type="ECO:0000313" key="6">
    <source>
        <dbReference type="Proteomes" id="UP000664132"/>
    </source>
</evidence>
<dbReference type="Proteomes" id="UP000664132">
    <property type="component" value="Unassembled WGS sequence"/>
</dbReference>
<gene>
    <name evidence="5" type="ORF">IFR04_006983</name>
</gene>
<dbReference type="EMBL" id="JAFJYH010000096">
    <property type="protein sequence ID" value="KAG4419851.1"/>
    <property type="molecule type" value="Genomic_DNA"/>
</dbReference>
<sequence>MLFSKLAIASILALASSVASQVVVTVTSTVTIVTVTVTPLSTSTSTAYVTVSGGPARTSSTSDDDSWGNWNTWRNRPTNRPATTYTSTAVVTVTVGATSAQITTCPLPVYNQCGGRDWSGCTSCTSTASCKSSNEWYHQCVPKTPRVVTVTSTIFR</sequence>
<proteinExistence type="predicted"/>
<dbReference type="GO" id="GO:0005576">
    <property type="term" value="C:extracellular region"/>
    <property type="evidence" value="ECO:0007669"/>
    <property type="project" value="InterPro"/>
</dbReference>
<evidence type="ECO:0000256" key="3">
    <source>
        <dbReference type="SAM" id="SignalP"/>
    </source>
</evidence>
<keyword evidence="6" id="KW-1185">Reference proteome</keyword>
<feature type="signal peptide" evidence="3">
    <location>
        <begin position="1"/>
        <end position="20"/>
    </location>
</feature>
<comment type="caution">
    <text evidence="5">The sequence shown here is derived from an EMBL/GenBank/DDBJ whole genome shotgun (WGS) entry which is preliminary data.</text>
</comment>
<accession>A0A8H7TI33</accession>
<dbReference type="GO" id="GO:0005975">
    <property type="term" value="P:carbohydrate metabolic process"/>
    <property type="evidence" value="ECO:0007669"/>
    <property type="project" value="InterPro"/>
</dbReference>
<dbReference type="SUPFAM" id="SSF57180">
    <property type="entry name" value="Cellulose-binding domain"/>
    <property type="match status" value="1"/>
</dbReference>
<evidence type="ECO:0000259" key="4">
    <source>
        <dbReference type="PROSITE" id="PS51164"/>
    </source>
</evidence>
<dbReference type="InterPro" id="IPR035971">
    <property type="entry name" value="CBD_sf"/>
</dbReference>
<dbReference type="Pfam" id="PF00734">
    <property type="entry name" value="CBM_1"/>
    <property type="match status" value="1"/>
</dbReference>
<feature type="region of interest" description="Disordered" evidence="2">
    <location>
        <begin position="52"/>
        <end position="81"/>
    </location>
</feature>
<feature type="domain" description="CBM1" evidence="4">
    <location>
        <begin position="105"/>
        <end position="141"/>
    </location>
</feature>
<feature type="compositionally biased region" description="Low complexity" evidence="2">
    <location>
        <begin position="69"/>
        <end position="81"/>
    </location>
</feature>
<dbReference type="GO" id="GO:0030248">
    <property type="term" value="F:cellulose binding"/>
    <property type="evidence" value="ECO:0007669"/>
    <property type="project" value="InterPro"/>
</dbReference>
<name>A0A8H7TI33_9HELO</name>
<keyword evidence="1 3" id="KW-0732">Signal</keyword>
<dbReference type="PROSITE" id="PS51164">
    <property type="entry name" value="CBM1_2"/>
    <property type="match status" value="1"/>
</dbReference>
<dbReference type="PROSITE" id="PS00562">
    <property type="entry name" value="CBM1_1"/>
    <property type="match status" value="1"/>
</dbReference>